<accession>A0A2T5J0L1</accession>
<dbReference type="RefSeq" id="WP_107865360.1">
    <property type="nucleotide sequence ID" value="NZ_QAON01000005.1"/>
</dbReference>
<organism evidence="1 2">
    <name type="scientific">Agitococcus lubricus</name>
    <dbReference type="NCBI Taxonomy" id="1077255"/>
    <lineage>
        <taxon>Bacteria</taxon>
        <taxon>Pseudomonadati</taxon>
        <taxon>Pseudomonadota</taxon>
        <taxon>Gammaproteobacteria</taxon>
        <taxon>Moraxellales</taxon>
        <taxon>Moraxellaceae</taxon>
        <taxon>Agitococcus</taxon>
    </lineage>
</organism>
<dbReference type="OrthoDB" id="9429495at2"/>
<evidence type="ECO:0000313" key="1">
    <source>
        <dbReference type="EMBL" id="PTQ89845.1"/>
    </source>
</evidence>
<comment type="caution">
    <text evidence="1">The sequence shown here is derived from an EMBL/GenBank/DDBJ whole genome shotgun (WGS) entry which is preliminary data.</text>
</comment>
<dbReference type="Proteomes" id="UP000244223">
    <property type="component" value="Unassembled WGS sequence"/>
</dbReference>
<sequence>MKQLFDTFRAHSLELLPNLKERYGLLLRRDLVSAKLLAKDGQLLLEYTVTDKDHYSFDNKVITNSLTLTADIDEGLNVQQSIFDNARYLVEELSPVKLAKMANLFDESAAAVIINYQRG</sequence>
<evidence type="ECO:0000313" key="2">
    <source>
        <dbReference type="Proteomes" id="UP000244223"/>
    </source>
</evidence>
<proteinExistence type="predicted"/>
<name>A0A2T5J0L1_9GAMM</name>
<gene>
    <name evidence="1" type="ORF">C8N29_105173</name>
</gene>
<dbReference type="AlphaFoldDB" id="A0A2T5J0L1"/>
<dbReference type="EMBL" id="QAON01000005">
    <property type="protein sequence ID" value="PTQ89845.1"/>
    <property type="molecule type" value="Genomic_DNA"/>
</dbReference>
<reference evidence="1 2" key="1">
    <citation type="submission" date="2018-04" db="EMBL/GenBank/DDBJ databases">
        <title>Genomic Encyclopedia of Archaeal and Bacterial Type Strains, Phase II (KMG-II): from individual species to whole genera.</title>
        <authorList>
            <person name="Goeker M."/>
        </authorList>
    </citation>
    <scope>NUCLEOTIDE SEQUENCE [LARGE SCALE GENOMIC DNA]</scope>
    <source>
        <strain evidence="1 2">DSM 5822</strain>
    </source>
</reference>
<keyword evidence="2" id="KW-1185">Reference proteome</keyword>
<protein>
    <submittedName>
        <fullName evidence="1">Uncharacterized protein</fullName>
    </submittedName>
</protein>